<dbReference type="Gene3D" id="3.40.50.1100">
    <property type="match status" value="2"/>
</dbReference>
<dbReference type="PANTHER" id="PTHR43515:SF1">
    <property type="entry name" value="THREONINE SYNTHASE-LIKE 1"/>
    <property type="match status" value="1"/>
</dbReference>
<accession>A0A3P3XQ36</accession>
<dbReference type="Pfam" id="PF14821">
    <property type="entry name" value="Thr_synth_N"/>
    <property type="match status" value="1"/>
</dbReference>
<keyword evidence="3 5" id="KW-0663">Pyridoxal phosphate</keyword>
<protein>
    <recommendedName>
        <fullName evidence="4">Threonine synthase</fullName>
        <ecNumber evidence="4">4.2.3.1</ecNumber>
    </recommendedName>
</protein>
<evidence type="ECO:0000259" key="6">
    <source>
        <dbReference type="Pfam" id="PF00291"/>
    </source>
</evidence>
<dbReference type="EC" id="4.2.3.1" evidence="4"/>
<dbReference type="InterPro" id="IPR001926">
    <property type="entry name" value="TrpB-like_PALP"/>
</dbReference>
<gene>
    <name evidence="8" type="ORF">SPIRO4BDMA_40741</name>
</gene>
<evidence type="ECO:0000256" key="1">
    <source>
        <dbReference type="ARBA" id="ARBA00001933"/>
    </source>
</evidence>
<dbReference type="NCBIfam" id="TIGR00260">
    <property type="entry name" value="thrC"/>
    <property type="match status" value="1"/>
</dbReference>
<dbReference type="InterPro" id="IPR004450">
    <property type="entry name" value="Thr_synthase-like"/>
</dbReference>
<dbReference type="InterPro" id="IPR029144">
    <property type="entry name" value="Thr_synth_N"/>
</dbReference>
<evidence type="ECO:0000256" key="5">
    <source>
        <dbReference type="PIRSR" id="PIRSR604450-51"/>
    </source>
</evidence>
<evidence type="ECO:0000256" key="3">
    <source>
        <dbReference type="ARBA" id="ARBA00022898"/>
    </source>
</evidence>
<proteinExistence type="inferred from homology"/>
<feature type="modified residue" description="N6-(pyridoxal phosphate)lysine" evidence="5">
    <location>
        <position position="135"/>
    </location>
</feature>
<dbReference type="EMBL" id="FWDO01000004">
    <property type="protein sequence ID" value="SLM18169.1"/>
    <property type="molecule type" value="Genomic_DNA"/>
</dbReference>
<dbReference type="GO" id="GO:0004795">
    <property type="term" value="F:threonine synthase activity"/>
    <property type="evidence" value="ECO:0007669"/>
    <property type="project" value="UniProtKB-UniRule"/>
</dbReference>
<sequence length="549" mass="59505">MLMNMAVRYTSTRNAHVNVSIAEAIVQGMPQDGGLFVPVKMPKLASDALFEPNLSYAELAWMVLSPWFDWPEQELRPLIEGTYSSTGETPMFDVQEIVPLAAAGSLDCDVRLPSASGAPSLFLLELFHGKTCAFKDLALSLLGRLLRTSLEKRGIDEPMLILTATSGDTGSAALSGLGGQPGIRIAVIYPASGTSEIQRLQMTSVPTDGRFVIGLRGNFDDAQRAVKAIFQTASNPGSPFYGLRLSSANSINIGRLLPQIVYYAAAWRDLFFSGVLEKGQAFDVVVPSGNFGDILAARYAKAMGIPIRKLVCASNSNRILHDFFSTGLYDRRRKFSKTLSPSMDILVSSNLERLLYLALDDNPELVAAMMSEFEHEGFFQLPEHSRTKIADFSAGWANDIQTLASIQHMWEAHGVLVDPHTAVACSVAHESIKIARTSLRRRAGKELEASPPVVIAATASPFKFPAACLKALQGPLLSLRENTNDLDLAFELSRVTGIPVPAPIAALTTAKIQHHTIAEESDLAALLADFAHQPSKTAQGKQLDSTRPL</sequence>
<dbReference type="InterPro" id="IPR037158">
    <property type="entry name" value="Thr_synth_N_sf"/>
</dbReference>
<evidence type="ECO:0000259" key="7">
    <source>
        <dbReference type="Pfam" id="PF14821"/>
    </source>
</evidence>
<dbReference type="AlphaFoldDB" id="A0A3P3XQ36"/>
<evidence type="ECO:0000256" key="4">
    <source>
        <dbReference type="NCBIfam" id="TIGR00260"/>
    </source>
</evidence>
<name>A0A3P3XQ36_9SPIR</name>
<dbReference type="PANTHER" id="PTHR43515">
    <property type="entry name" value="THREONINE SYNTHASE-LIKE 1"/>
    <property type="match status" value="1"/>
</dbReference>
<dbReference type="GO" id="GO:0009088">
    <property type="term" value="P:threonine biosynthetic process"/>
    <property type="evidence" value="ECO:0007669"/>
    <property type="project" value="UniProtKB-UniRule"/>
</dbReference>
<dbReference type="Pfam" id="PF00291">
    <property type="entry name" value="PALP"/>
    <property type="match status" value="1"/>
</dbReference>
<evidence type="ECO:0000313" key="8">
    <source>
        <dbReference type="EMBL" id="SLM18169.1"/>
    </source>
</evidence>
<evidence type="ECO:0000256" key="2">
    <source>
        <dbReference type="ARBA" id="ARBA00005517"/>
    </source>
</evidence>
<dbReference type="GO" id="GO:0005737">
    <property type="term" value="C:cytoplasm"/>
    <property type="evidence" value="ECO:0007669"/>
    <property type="project" value="TreeGrafter"/>
</dbReference>
<dbReference type="SUPFAM" id="SSF53686">
    <property type="entry name" value="Tryptophan synthase beta subunit-like PLP-dependent enzymes"/>
    <property type="match status" value="1"/>
</dbReference>
<feature type="domain" description="Tryptophan synthase beta chain-like PALP" evidence="6">
    <location>
        <begin position="113"/>
        <end position="382"/>
    </location>
</feature>
<comment type="cofactor">
    <cofactor evidence="1 5">
        <name>pyridoxal 5'-phosphate</name>
        <dbReference type="ChEBI" id="CHEBI:597326"/>
    </cofactor>
</comment>
<dbReference type="InterPro" id="IPR036052">
    <property type="entry name" value="TrpB-like_PALP_sf"/>
</dbReference>
<comment type="similarity">
    <text evidence="2">Belongs to the threonine synthase family.</text>
</comment>
<dbReference type="Gene3D" id="3.90.1380.10">
    <property type="entry name" value="Threonine synthase, N-terminal domain"/>
    <property type="match status" value="1"/>
</dbReference>
<feature type="domain" description="Threonine synthase N-terminal" evidence="7">
    <location>
        <begin position="8"/>
        <end position="83"/>
    </location>
</feature>
<reference evidence="8" key="1">
    <citation type="submission" date="2017-02" db="EMBL/GenBank/DDBJ databases">
        <authorList>
            <person name="Regsiter A."/>
            <person name="William W."/>
        </authorList>
    </citation>
    <scope>NUCLEOTIDE SEQUENCE</scope>
    <source>
        <strain evidence="8">BdmA 4</strain>
    </source>
</reference>
<organism evidence="8">
    <name type="scientific">uncultured spirochete</name>
    <dbReference type="NCBI Taxonomy" id="156406"/>
    <lineage>
        <taxon>Bacteria</taxon>
        <taxon>Pseudomonadati</taxon>
        <taxon>Spirochaetota</taxon>
        <taxon>Spirochaetia</taxon>
        <taxon>Spirochaetales</taxon>
        <taxon>environmental samples</taxon>
    </lineage>
</organism>